<keyword evidence="6 7" id="KW-0472">Membrane</keyword>
<dbReference type="InterPro" id="IPR051085">
    <property type="entry name" value="MB_O-acyltransferase"/>
</dbReference>
<feature type="transmembrane region" description="Helical" evidence="8">
    <location>
        <begin position="403"/>
        <end position="422"/>
    </location>
</feature>
<keyword evidence="7 9" id="KW-0808">Transferase</keyword>
<dbReference type="InterPro" id="IPR028362">
    <property type="entry name" value="AlgI"/>
</dbReference>
<keyword evidence="10" id="KW-1185">Reference proteome</keyword>
<keyword evidence="7 9" id="KW-0012">Acyltransferase</keyword>
<keyword evidence="4 8" id="KW-0812">Transmembrane</keyword>
<dbReference type="PANTHER" id="PTHR13285">
    <property type="entry name" value="ACYLTRANSFERASE"/>
    <property type="match status" value="1"/>
</dbReference>
<proteinExistence type="inferred from homology"/>
<evidence type="ECO:0000256" key="7">
    <source>
        <dbReference type="PIRNR" id="PIRNR016636"/>
    </source>
</evidence>
<dbReference type="GO" id="GO:0016746">
    <property type="term" value="F:acyltransferase activity"/>
    <property type="evidence" value="ECO:0007669"/>
    <property type="project" value="UniProtKB-KW"/>
</dbReference>
<dbReference type="PIRSF" id="PIRSF500217">
    <property type="entry name" value="AlgI"/>
    <property type="match status" value="1"/>
</dbReference>
<dbReference type="STRING" id="1121322.SAMN02745136_05703"/>
<dbReference type="PIRSF" id="PIRSF016636">
    <property type="entry name" value="AlgI_DltB"/>
    <property type="match status" value="1"/>
</dbReference>
<feature type="transmembrane region" description="Helical" evidence="8">
    <location>
        <begin position="365"/>
        <end position="383"/>
    </location>
</feature>
<dbReference type="GO" id="GO:0042121">
    <property type="term" value="P:alginic acid biosynthetic process"/>
    <property type="evidence" value="ECO:0007669"/>
    <property type="project" value="InterPro"/>
</dbReference>
<keyword evidence="3 7" id="KW-1003">Cell membrane</keyword>
<feature type="transmembrane region" description="Helical" evidence="8">
    <location>
        <begin position="35"/>
        <end position="61"/>
    </location>
</feature>
<sequence>MTYNSLLYLLVFLPAVLLFYQLVPARHRPKVLLIASYIFFCSISGKLLVYLLLSTLSIHYIGLWLSYSRKDYLVKEQAADDKKALKAVYARKNRGILWFGIGMQLGMLLVLKYADFFGGNINELLKLLSSPVLLPEFKFALPIGISFYTLQAISYLVDVYYQKIEADDNLGRLALYMAFFPGLMEGPICRYSQTAEALDAGKPLEYKNITFGTQRILWGLFKKLIIADRLNMLVVTVFDKPNHYGGVTVIAAAILYTFQLYADFSGCIDMTIGTAEMFGVTIPENFKQPFFSKSASEFWRRWHITLGAWLKDYIFYPISLTKFVKNLGKSSRAKFGKHMGQIIPSSIALFGVWLCNGLWHGTGWNYIFFGLYYFTLIMLGNLFEPLIQKLTDFLRINRNSAYYHVFQTVKTLPIIFIGELFFRANDLASGMKMFGSIFTGFRIADAANGTLLNLGLSLKDFAVVFAGFVLVLIVGILHERGISIREKIAGWNIVARWGFLYAAILLVIIFGAYGSGYIPAKLIYAGF</sequence>
<evidence type="ECO:0000313" key="10">
    <source>
        <dbReference type="Proteomes" id="UP000184386"/>
    </source>
</evidence>
<feature type="transmembrane region" description="Helical" evidence="8">
    <location>
        <begin position="6"/>
        <end position="23"/>
    </location>
</feature>
<dbReference type="OrthoDB" id="9805788at2"/>
<reference evidence="9 10" key="1">
    <citation type="submission" date="2016-11" db="EMBL/GenBank/DDBJ databases">
        <authorList>
            <person name="Jaros S."/>
            <person name="Januszkiewicz K."/>
            <person name="Wedrychowicz H."/>
        </authorList>
    </citation>
    <scope>NUCLEOTIDE SEQUENCE [LARGE SCALE GENOMIC DNA]</scope>
    <source>
        <strain evidence="9 10">DSM 15929</strain>
    </source>
</reference>
<accession>A0A1M7DHX6</accession>
<evidence type="ECO:0000256" key="8">
    <source>
        <dbReference type="SAM" id="Phobius"/>
    </source>
</evidence>
<feature type="transmembrane region" description="Helical" evidence="8">
    <location>
        <begin position="339"/>
        <end position="359"/>
    </location>
</feature>
<dbReference type="Proteomes" id="UP000184386">
    <property type="component" value="Unassembled WGS sequence"/>
</dbReference>
<organism evidence="9 10">
    <name type="scientific">Anaerocolumna jejuensis DSM 15929</name>
    <dbReference type="NCBI Taxonomy" id="1121322"/>
    <lineage>
        <taxon>Bacteria</taxon>
        <taxon>Bacillati</taxon>
        <taxon>Bacillota</taxon>
        <taxon>Clostridia</taxon>
        <taxon>Lachnospirales</taxon>
        <taxon>Lachnospiraceae</taxon>
        <taxon>Anaerocolumna</taxon>
    </lineage>
</organism>
<dbReference type="GO" id="GO:0005886">
    <property type="term" value="C:plasma membrane"/>
    <property type="evidence" value="ECO:0007669"/>
    <property type="project" value="UniProtKB-SubCell"/>
</dbReference>
<evidence type="ECO:0000313" key="9">
    <source>
        <dbReference type="EMBL" id="SHL79082.1"/>
    </source>
</evidence>
<comment type="similarity">
    <text evidence="2 7">Belongs to the membrane-bound acyltransferase family.</text>
</comment>
<feature type="transmembrane region" description="Helical" evidence="8">
    <location>
        <begin position="95"/>
        <end position="114"/>
    </location>
</feature>
<dbReference type="AlphaFoldDB" id="A0A1M7DHX6"/>
<comment type="subcellular location">
    <subcellularLocation>
        <location evidence="1">Cell membrane</location>
        <topology evidence="1">Multi-pass membrane protein</topology>
    </subcellularLocation>
</comment>
<evidence type="ECO:0000256" key="4">
    <source>
        <dbReference type="ARBA" id="ARBA00022692"/>
    </source>
</evidence>
<dbReference type="PANTHER" id="PTHR13285:SF18">
    <property type="entry name" value="PROTEIN-CYSTEINE N-PALMITOYLTRANSFERASE RASP"/>
    <property type="match status" value="1"/>
</dbReference>
<dbReference type="EMBL" id="FRAC01000055">
    <property type="protein sequence ID" value="SHL79082.1"/>
    <property type="molecule type" value="Genomic_DNA"/>
</dbReference>
<protein>
    <submittedName>
        <fullName evidence="9">D-alanyl-lipoteichoic acid acyltransferase DltB, MBOAT superfamily</fullName>
    </submittedName>
</protein>
<dbReference type="InterPro" id="IPR024194">
    <property type="entry name" value="Ac/AlaTfrase_AlgI/DltB"/>
</dbReference>
<feature type="transmembrane region" description="Helical" evidence="8">
    <location>
        <begin position="499"/>
        <end position="518"/>
    </location>
</feature>
<dbReference type="InterPro" id="IPR004299">
    <property type="entry name" value="MBOAT_fam"/>
</dbReference>
<evidence type="ECO:0000256" key="5">
    <source>
        <dbReference type="ARBA" id="ARBA00022989"/>
    </source>
</evidence>
<name>A0A1M7DHX6_9FIRM</name>
<gene>
    <name evidence="9" type="ORF">SAMN02745136_05703</name>
</gene>
<evidence type="ECO:0000256" key="3">
    <source>
        <dbReference type="ARBA" id="ARBA00022475"/>
    </source>
</evidence>
<evidence type="ECO:0000256" key="2">
    <source>
        <dbReference type="ARBA" id="ARBA00010323"/>
    </source>
</evidence>
<keyword evidence="5 8" id="KW-1133">Transmembrane helix</keyword>
<feature type="transmembrane region" description="Helical" evidence="8">
    <location>
        <begin position="461"/>
        <end position="478"/>
    </location>
</feature>
<evidence type="ECO:0000256" key="1">
    <source>
        <dbReference type="ARBA" id="ARBA00004651"/>
    </source>
</evidence>
<dbReference type="RefSeq" id="WP_073280570.1">
    <property type="nucleotide sequence ID" value="NZ_FRAC01000055.1"/>
</dbReference>
<dbReference type="Pfam" id="PF03062">
    <property type="entry name" value="MBOAT"/>
    <property type="match status" value="1"/>
</dbReference>
<evidence type="ECO:0000256" key="6">
    <source>
        <dbReference type="ARBA" id="ARBA00023136"/>
    </source>
</evidence>